<organism evidence="3 4">
    <name type="scientific">Cohaesibacter marisflavi</name>
    <dbReference type="NCBI Taxonomy" id="655353"/>
    <lineage>
        <taxon>Bacteria</taxon>
        <taxon>Pseudomonadati</taxon>
        <taxon>Pseudomonadota</taxon>
        <taxon>Alphaproteobacteria</taxon>
        <taxon>Hyphomicrobiales</taxon>
        <taxon>Cohaesibacteraceae</taxon>
    </lineage>
</organism>
<proteinExistence type="predicted"/>
<dbReference type="GO" id="GO:0009898">
    <property type="term" value="C:cytoplasmic side of plasma membrane"/>
    <property type="evidence" value="ECO:0007669"/>
    <property type="project" value="TreeGrafter"/>
</dbReference>
<dbReference type="GO" id="GO:0005524">
    <property type="term" value="F:ATP binding"/>
    <property type="evidence" value="ECO:0007669"/>
    <property type="project" value="UniProtKB-KW"/>
</dbReference>
<dbReference type="AlphaFoldDB" id="A0A1I5CZX0"/>
<evidence type="ECO:0000313" key="4">
    <source>
        <dbReference type="Proteomes" id="UP000199236"/>
    </source>
</evidence>
<dbReference type="PANTHER" id="PTHR43384">
    <property type="entry name" value="SEPTUM SITE-DETERMINING PROTEIN MIND HOMOLOG, CHLOROPLASTIC-RELATED"/>
    <property type="match status" value="1"/>
</dbReference>
<keyword evidence="2" id="KW-0067">ATP-binding</keyword>
<dbReference type="GO" id="GO:0016887">
    <property type="term" value="F:ATP hydrolysis activity"/>
    <property type="evidence" value="ECO:0007669"/>
    <property type="project" value="TreeGrafter"/>
</dbReference>
<dbReference type="GO" id="GO:0005829">
    <property type="term" value="C:cytosol"/>
    <property type="evidence" value="ECO:0007669"/>
    <property type="project" value="TreeGrafter"/>
</dbReference>
<dbReference type="Gene3D" id="3.40.50.2300">
    <property type="match status" value="1"/>
</dbReference>
<evidence type="ECO:0000256" key="2">
    <source>
        <dbReference type="ARBA" id="ARBA00022840"/>
    </source>
</evidence>
<dbReference type="Proteomes" id="UP000199236">
    <property type="component" value="Unassembled WGS sequence"/>
</dbReference>
<dbReference type="SUPFAM" id="SSF52172">
    <property type="entry name" value="CheY-like"/>
    <property type="match status" value="1"/>
</dbReference>
<name>A0A1I5CZX0_9HYPH</name>
<dbReference type="EMBL" id="FOVR01000002">
    <property type="protein sequence ID" value="SFN92514.1"/>
    <property type="molecule type" value="Genomic_DNA"/>
</dbReference>
<dbReference type="RefSeq" id="WP_139229207.1">
    <property type="nucleotide sequence ID" value="NZ_FOVR01000002.1"/>
</dbReference>
<reference evidence="3 4" key="1">
    <citation type="submission" date="2016-10" db="EMBL/GenBank/DDBJ databases">
        <authorList>
            <person name="de Groot N.N."/>
        </authorList>
    </citation>
    <scope>NUCLEOTIDE SEQUENCE [LARGE SCALE GENOMIC DNA]</scope>
    <source>
        <strain evidence="3 4">CGMCC 1.9157</strain>
    </source>
</reference>
<keyword evidence="4" id="KW-1185">Reference proteome</keyword>
<dbReference type="GO" id="GO:0051782">
    <property type="term" value="P:negative regulation of cell division"/>
    <property type="evidence" value="ECO:0007669"/>
    <property type="project" value="TreeGrafter"/>
</dbReference>
<dbReference type="SUPFAM" id="SSF52540">
    <property type="entry name" value="P-loop containing nucleoside triphosphate hydrolases"/>
    <property type="match status" value="1"/>
</dbReference>
<evidence type="ECO:0000313" key="3">
    <source>
        <dbReference type="EMBL" id="SFN92514.1"/>
    </source>
</evidence>
<dbReference type="InterPro" id="IPR011006">
    <property type="entry name" value="CheY-like_superfamily"/>
</dbReference>
<gene>
    <name evidence="3" type="ORF">SAMN04488056_102420</name>
</gene>
<evidence type="ECO:0000256" key="1">
    <source>
        <dbReference type="ARBA" id="ARBA00022741"/>
    </source>
</evidence>
<dbReference type="InterPro" id="IPR027417">
    <property type="entry name" value="P-loop_NTPase"/>
</dbReference>
<dbReference type="PANTHER" id="PTHR43384:SF6">
    <property type="entry name" value="SEPTUM SITE-DETERMINING PROTEIN MIND HOMOLOG, CHLOROPLASTIC"/>
    <property type="match status" value="1"/>
</dbReference>
<dbReference type="OrthoDB" id="9783172at2"/>
<dbReference type="Gene3D" id="3.40.50.300">
    <property type="entry name" value="P-loop containing nucleotide triphosphate hydrolases"/>
    <property type="match status" value="1"/>
</dbReference>
<dbReference type="STRING" id="655353.SAMN04488056_102420"/>
<accession>A0A1I5CZX0</accession>
<keyword evidence="1" id="KW-0547">Nucleotide-binding</keyword>
<protein>
    <submittedName>
        <fullName evidence="3">Pilus assembly protein CpaE</fullName>
    </submittedName>
</protein>
<sequence length="435" mass="47714">MSDQTIPAIGFEDDPELQAFQQELSGPGSNDAIDIRPLPRVSISAFCETPQIQATIDAISTDRRLSRVHLKSVSGGVQSAIEFFSDTPTPNLLLLEANQSYEMLIEDLDRLAEVCDVGTKVVLIGHINDVQMYRDLVRRGVSEYIVAPVGQIELIQALSDLFVSPDAEPLGKTVAFMGAKGGVGSSTMAHNIGWSITTSNQQDVIISDFDVAFGTAGLDFNEDPPQSIADAIKAGERLDDQYLERLLTRCSDRLHLLTAPAVLDNTCDYDAEFFVQMVELLQNSAPYTVLDLPHVWTDWSKALLMGADEIVITAVPDLANLRNVKNLFDLIDQERRGERPPHLIINQTGMQKRPEIKPKDFSAALERDAYIEVPFEPAVFGQAANNGQMISELGSGAKLVELFDNLASDITGRSEAPKTSKSLFAPLLQKLKKSK</sequence>
<dbReference type="InterPro" id="IPR050625">
    <property type="entry name" value="ParA/MinD_ATPase"/>
</dbReference>